<dbReference type="SMART" id="SM00780">
    <property type="entry name" value="PIG-X"/>
    <property type="match status" value="1"/>
</dbReference>
<evidence type="ECO:0000256" key="2">
    <source>
        <dbReference type="ARBA" id="ARBA00004687"/>
    </source>
</evidence>
<keyword evidence="6 10" id="KW-0256">Endoplasmic reticulum</keyword>
<evidence type="ECO:0000256" key="4">
    <source>
        <dbReference type="ARBA" id="ARBA00022502"/>
    </source>
</evidence>
<comment type="pathway">
    <text evidence="2 10">Glycolipid biosynthesis; glycosylphosphatidylinositol-anchor biosynthesis.</text>
</comment>
<dbReference type="Proteomes" id="UP000078561">
    <property type="component" value="Unassembled WGS sequence"/>
</dbReference>
<protein>
    <recommendedName>
        <fullName evidence="10">Protein PBN1</fullName>
    </recommendedName>
</protein>
<comment type="function">
    <text evidence="10">Required for proper folding and/or the stability of a subset of proteins in the endoplasmic reticulum. Component of glycosylphosphatidylinositol-mannosyltransferase 1 which transfers the first of the 4 mannoses in the GPI-anchor precursors during GPI-anchor biosynthesis. Probably acts by stabilizing the mannosyltransferase GPI14.</text>
</comment>
<evidence type="ECO:0000256" key="3">
    <source>
        <dbReference type="ARBA" id="ARBA00010345"/>
    </source>
</evidence>
<comment type="similarity">
    <text evidence="3 10">Belongs to the PIGX family.</text>
</comment>
<keyword evidence="7 10" id="KW-1133">Transmembrane helix</keyword>
<gene>
    <name evidence="11" type="primary">ABSGL_13199.1 scaffold 13659</name>
</gene>
<evidence type="ECO:0000256" key="5">
    <source>
        <dbReference type="ARBA" id="ARBA00022692"/>
    </source>
</evidence>
<dbReference type="InterPro" id="IPR013233">
    <property type="entry name" value="PIG-X/PBN1"/>
</dbReference>
<evidence type="ECO:0000256" key="8">
    <source>
        <dbReference type="ARBA" id="ARBA00023136"/>
    </source>
</evidence>
<evidence type="ECO:0000256" key="1">
    <source>
        <dbReference type="ARBA" id="ARBA00004389"/>
    </source>
</evidence>
<dbReference type="OMA" id="WGTTDLE"/>
<dbReference type="GO" id="GO:0006506">
    <property type="term" value="P:GPI anchor biosynthetic process"/>
    <property type="evidence" value="ECO:0007669"/>
    <property type="project" value="UniProtKB-UniPathway"/>
</dbReference>
<keyword evidence="9" id="KW-0325">Glycoprotein</keyword>
<keyword evidence="8 10" id="KW-0472">Membrane</keyword>
<proteinExistence type="inferred from homology"/>
<dbReference type="UniPathway" id="UPA00196"/>
<dbReference type="STRING" id="4829.A0A168RYC8"/>
<sequence>MTKGSTTITHLHSLHPHLITTLATNVASPSDMTCALDIIYRLPPSVFVDRYQLNDTLPPFVVQGGEDLEAPLEHVDPQGTWLAVRPHAGQATIDLPLHLRYQAPDALLTHRPIVLPAPTLGWSCQAAATPPLLQTTLTFHTSSHHSAMTWIPLGADDDVLELTVPVGNTKDATIVQWGTLAIIVLGTAWILHAFGHAVRKHRRHLAKGKRRKSE</sequence>
<evidence type="ECO:0000313" key="11">
    <source>
        <dbReference type="EMBL" id="SAM07556.1"/>
    </source>
</evidence>
<evidence type="ECO:0000313" key="12">
    <source>
        <dbReference type="Proteomes" id="UP000078561"/>
    </source>
</evidence>
<dbReference type="PANTHER" id="PTHR28650:SF1">
    <property type="entry name" value="PHOSPHATIDYLINOSITOL-GLYCAN BIOSYNTHESIS CLASS X PROTEIN"/>
    <property type="match status" value="1"/>
</dbReference>
<keyword evidence="4 10" id="KW-0337">GPI-anchor biosynthesis</keyword>
<dbReference type="PANTHER" id="PTHR28650">
    <property type="entry name" value="PHOSPHATIDYLINOSITOL-GLYCAN BIOSYNTHESIS CLASS X PROTEIN"/>
    <property type="match status" value="1"/>
</dbReference>
<comment type="subcellular location">
    <subcellularLocation>
        <location evidence="1 10">Endoplasmic reticulum membrane</location>
        <topology evidence="1 10">Single-pass membrane protein</topology>
    </subcellularLocation>
</comment>
<evidence type="ECO:0000256" key="9">
    <source>
        <dbReference type="ARBA" id="ARBA00023180"/>
    </source>
</evidence>
<organism evidence="11">
    <name type="scientific">Absidia glauca</name>
    <name type="common">Pin mould</name>
    <dbReference type="NCBI Taxonomy" id="4829"/>
    <lineage>
        <taxon>Eukaryota</taxon>
        <taxon>Fungi</taxon>
        <taxon>Fungi incertae sedis</taxon>
        <taxon>Mucoromycota</taxon>
        <taxon>Mucoromycotina</taxon>
        <taxon>Mucoromycetes</taxon>
        <taxon>Mucorales</taxon>
        <taxon>Cunninghamellaceae</taxon>
        <taxon>Absidia</taxon>
    </lineage>
</organism>
<keyword evidence="5 10" id="KW-0812">Transmembrane</keyword>
<dbReference type="InterPro" id="IPR040039">
    <property type="entry name" value="PIGX"/>
</dbReference>
<name>A0A168RYC8_ABSGL</name>
<evidence type="ECO:0000256" key="6">
    <source>
        <dbReference type="ARBA" id="ARBA00022824"/>
    </source>
</evidence>
<feature type="transmembrane region" description="Helical" evidence="10">
    <location>
        <begin position="174"/>
        <end position="194"/>
    </location>
</feature>
<evidence type="ECO:0000256" key="10">
    <source>
        <dbReference type="RuleBase" id="RU366056"/>
    </source>
</evidence>
<dbReference type="GO" id="GO:0005789">
    <property type="term" value="C:endoplasmic reticulum membrane"/>
    <property type="evidence" value="ECO:0007669"/>
    <property type="project" value="UniProtKB-SubCell"/>
</dbReference>
<keyword evidence="12" id="KW-1185">Reference proteome</keyword>
<dbReference type="OrthoDB" id="5546453at2759"/>
<dbReference type="AlphaFoldDB" id="A0A168RYC8"/>
<dbReference type="EMBL" id="LT554760">
    <property type="protein sequence ID" value="SAM07556.1"/>
    <property type="molecule type" value="Genomic_DNA"/>
</dbReference>
<dbReference type="InParanoid" id="A0A168RYC8"/>
<evidence type="ECO:0000256" key="7">
    <source>
        <dbReference type="ARBA" id="ARBA00022989"/>
    </source>
</evidence>
<accession>A0A168RYC8</accession>
<dbReference type="FunCoup" id="A0A168RYC8">
    <property type="interactions" value="4"/>
</dbReference>
<dbReference type="Pfam" id="PF08320">
    <property type="entry name" value="PIG-X"/>
    <property type="match status" value="1"/>
</dbReference>
<reference evidence="11" key="1">
    <citation type="submission" date="2016-04" db="EMBL/GenBank/DDBJ databases">
        <authorList>
            <person name="Evans L.H."/>
            <person name="Alamgir A."/>
            <person name="Owens N."/>
            <person name="Weber N.D."/>
            <person name="Virtaneva K."/>
            <person name="Barbian K."/>
            <person name="Babar A."/>
            <person name="Rosenke K."/>
        </authorList>
    </citation>
    <scope>NUCLEOTIDE SEQUENCE [LARGE SCALE GENOMIC DNA]</scope>
    <source>
        <strain evidence="11">CBS 101.48</strain>
    </source>
</reference>